<gene>
    <name evidence="7" type="ORF">BN9_111580</name>
</gene>
<dbReference type="Gene3D" id="3.30.70.2190">
    <property type="match status" value="1"/>
</dbReference>
<keyword evidence="5" id="KW-0560">Oxidoreductase</keyword>
<keyword evidence="8" id="KW-1185">Reference proteome</keyword>
<feature type="domain" description="FAD-binding PCMH-type" evidence="6">
    <location>
        <begin position="55"/>
        <end position="234"/>
    </location>
</feature>
<dbReference type="Gene3D" id="3.30.70.2740">
    <property type="match status" value="1"/>
</dbReference>
<dbReference type="SUPFAM" id="SSF56176">
    <property type="entry name" value="FAD-binding/transporter-associated domain-like"/>
    <property type="match status" value="1"/>
</dbReference>
<dbReference type="InParanoid" id="A0A024GS52"/>
<dbReference type="Proteomes" id="UP000053237">
    <property type="component" value="Unassembled WGS sequence"/>
</dbReference>
<accession>A0A024GS52</accession>
<dbReference type="FunFam" id="3.30.43.10:FF:000011">
    <property type="entry name" value="D-lactate dehydrogenase (Cytochrome)"/>
    <property type="match status" value="1"/>
</dbReference>
<dbReference type="Pfam" id="PF01565">
    <property type="entry name" value="FAD_binding_4"/>
    <property type="match status" value="1"/>
</dbReference>
<evidence type="ECO:0000256" key="2">
    <source>
        <dbReference type="ARBA" id="ARBA00008000"/>
    </source>
</evidence>
<dbReference type="PANTHER" id="PTHR43716">
    <property type="entry name" value="D-2-HYDROXYGLUTARATE DEHYDROGENASE, MITOCHONDRIAL"/>
    <property type="match status" value="1"/>
</dbReference>
<dbReference type="STRING" id="65357.A0A024GS52"/>
<dbReference type="PROSITE" id="PS51387">
    <property type="entry name" value="FAD_PCMH"/>
    <property type="match status" value="1"/>
</dbReference>
<dbReference type="SUPFAM" id="SSF55103">
    <property type="entry name" value="FAD-linked oxidases, C-terminal domain"/>
    <property type="match status" value="1"/>
</dbReference>
<dbReference type="FunFam" id="3.30.465.10:FF:000001">
    <property type="entry name" value="D-2-hydroxyglutarate dehydrogenase, mitochondrial"/>
    <property type="match status" value="1"/>
</dbReference>
<dbReference type="EMBL" id="CAIX01000337">
    <property type="protein sequence ID" value="CCI49748.1"/>
    <property type="molecule type" value="Genomic_DNA"/>
</dbReference>
<dbReference type="Pfam" id="PF02913">
    <property type="entry name" value="FAD-oxidase_C"/>
    <property type="match status" value="1"/>
</dbReference>
<evidence type="ECO:0000256" key="1">
    <source>
        <dbReference type="ARBA" id="ARBA00001974"/>
    </source>
</evidence>
<sequence>MYSTCNVQRDPSYNRWDRNDLREFEAIFNGNSSQMLQIAEDTDTYTTDWLKKYKAKSSHALVLRPSSTEQISAILKHCNSRKLAIVPQGGNTGLVGGSVPVFDEIVLSMSLMNRIESLDIVSGILVCEAGCILEHLDQYVSEHGYCMPLDLGAKGSCQIGGNVATNAGGLRYLRHGSLHGNVLGIEAVLADGTIVDTLSSMRKDNTGYDLKQLFIGSEGTLGVITKVAISTPTRFSSHNVAFLACQSFDAIQATFLSAKHHLGEILSAVEFLDRESLDMVLSQQIDARDPLEASNSPFYILIETAGSKDEHDREKLETFLTAVMEDGHVNDGIVAQDSIQAQKLFQIREDITLALSMRGCVYKYDVSLPIAEYYNLVHATRNRLGSTYEDVKVVGYGHLGDGNLHLNVSTIQHNDNVLSALEPFVFEWIAKYRGSISAEHGIGIHKPEYLHLSKSEHAIALMKLLKQTMDSNAILNPYKVLPKIRPDQ</sequence>
<keyword evidence="4" id="KW-0274">FAD</keyword>
<dbReference type="Gene3D" id="3.30.465.10">
    <property type="match status" value="1"/>
</dbReference>
<dbReference type="FunFam" id="3.30.70.2190:FF:000001">
    <property type="entry name" value="D-2-hydroxyglutarate dehydrogenase mitochondrial"/>
    <property type="match status" value="1"/>
</dbReference>
<evidence type="ECO:0000259" key="6">
    <source>
        <dbReference type="PROSITE" id="PS51387"/>
    </source>
</evidence>
<dbReference type="InterPro" id="IPR006094">
    <property type="entry name" value="Oxid_FAD_bind_N"/>
</dbReference>
<dbReference type="GO" id="GO:0071949">
    <property type="term" value="F:FAD binding"/>
    <property type="evidence" value="ECO:0007669"/>
    <property type="project" value="InterPro"/>
</dbReference>
<dbReference type="Gene3D" id="1.10.45.10">
    <property type="entry name" value="Vanillyl-alcohol Oxidase, Chain A, domain 4"/>
    <property type="match status" value="1"/>
</dbReference>
<dbReference type="InterPro" id="IPR036318">
    <property type="entry name" value="FAD-bd_PCMH-like_sf"/>
</dbReference>
<proteinExistence type="inferred from homology"/>
<dbReference type="InterPro" id="IPR016166">
    <property type="entry name" value="FAD-bd_PCMH"/>
</dbReference>
<dbReference type="InterPro" id="IPR051264">
    <property type="entry name" value="FAD-oxidored/transferase_4"/>
</dbReference>
<comment type="cofactor">
    <cofactor evidence="1">
        <name>FAD</name>
        <dbReference type="ChEBI" id="CHEBI:57692"/>
    </cofactor>
</comment>
<evidence type="ECO:0000256" key="5">
    <source>
        <dbReference type="ARBA" id="ARBA00023002"/>
    </source>
</evidence>
<dbReference type="InterPro" id="IPR004113">
    <property type="entry name" value="FAD-bd_oxidored_4_C"/>
</dbReference>
<organism evidence="7 8">
    <name type="scientific">Albugo candida</name>
    <dbReference type="NCBI Taxonomy" id="65357"/>
    <lineage>
        <taxon>Eukaryota</taxon>
        <taxon>Sar</taxon>
        <taxon>Stramenopiles</taxon>
        <taxon>Oomycota</taxon>
        <taxon>Peronosporomycetes</taxon>
        <taxon>Albuginales</taxon>
        <taxon>Albuginaceae</taxon>
        <taxon>Albugo</taxon>
    </lineage>
</organism>
<dbReference type="GO" id="GO:0016491">
    <property type="term" value="F:oxidoreductase activity"/>
    <property type="evidence" value="ECO:0007669"/>
    <property type="project" value="UniProtKB-KW"/>
</dbReference>
<dbReference type="InterPro" id="IPR016171">
    <property type="entry name" value="Vanillyl_alc_oxidase_C-sub2"/>
</dbReference>
<comment type="caution">
    <text evidence="7">The sequence shown here is derived from an EMBL/GenBank/DDBJ whole genome shotgun (WGS) entry which is preliminary data.</text>
</comment>
<dbReference type="GO" id="GO:0005739">
    <property type="term" value="C:mitochondrion"/>
    <property type="evidence" value="ECO:0007669"/>
    <property type="project" value="TreeGrafter"/>
</dbReference>
<evidence type="ECO:0000313" key="7">
    <source>
        <dbReference type="EMBL" id="CCI49748.1"/>
    </source>
</evidence>
<dbReference type="OrthoDB" id="5332616at2759"/>
<keyword evidence="3" id="KW-0285">Flavoprotein</keyword>
<dbReference type="FunFam" id="1.10.45.10:FF:000001">
    <property type="entry name" value="D-lactate dehydrogenase mitochondrial"/>
    <property type="match status" value="1"/>
</dbReference>
<dbReference type="InterPro" id="IPR016169">
    <property type="entry name" value="FAD-bd_PCMH_sub2"/>
</dbReference>
<dbReference type="PANTHER" id="PTHR43716:SF1">
    <property type="entry name" value="D-2-HYDROXYGLUTARATE DEHYDROGENASE, MITOCHONDRIAL"/>
    <property type="match status" value="1"/>
</dbReference>
<reference evidence="7 8" key="1">
    <citation type="submission" date="2012-05" db="EMBL/GenBank/DDBJ databases">
        <title>Recombination and specialization in a pathogen metapopulation.</title>
        <authorList>
            <person name="Gardiner A."/>
            <person name="Kemen E."/>
            <person name="Schultz-Larsen T."/>
            <person name="MacLean D."/>
            <person name="Van Oosterhout C."/>
            <person name="Jones J.D.G."/>
        </authorList>
    </citation>
    <scope>NUCLEOTIDE SEQUENCE [LARGE SCALE GENOMIC DNA]</scope>
    <source>
        <strain evidence="7 8">Ac Nc2</strain>
    </source>
</reference>
<evidence type="ECO:0000313" key="8">
    <source>
        <dbReference type="Proteomes" id="UP000053237"/>
    </source>
</evidence>
<dbReference type="InterPro" id="IPR016164">
    <property type="entry name" value="FAD-linked_Oxase-like_C"/>
</dbReference>
<protein>
    <recommendedName>
        <fullName evidence="6">FAD-binding PCMH-type domain-containing protein</fullName>
    </recommendedName>
</protein>
<evidence type="ECO:0000256" key="4">
    <source>
        <dbReference type="ARBA" id="ARBA00022827"/>
    </source>
</evidence>
<dbReference type="AlphaFoldDB" id="A0A024GS52"/>
<name>A0A024GS52_9STRA</name>
<dbReference type="FunFam" id="3.30.70.2740:FF:000002">
    <property type="entry name" value="D-2-hydroxyglutarate dehydrogenase mitochondrial"/>
    <property type="match status" value="1"/>
</dbReference>
<comment type="similarity">
    <text evidence="2">Belongs to the FAD-binding oxidoreductase/transferase type 4 family.</text>
</comment>
<evidence type="ECO:0000256" key="3">
    <source>
        <dbReference type="ARBA" id="ARBA00022630"/>
    </source>
</evidence>